<dbReference type="Pfam" id="PF13267">
    <property type="entry name" value="DUF4058"/>
    <property type="match status" value="1"/>
</dbReference>
<dbReference type="EMBL" id="CP036426">
    <property type="protein sequence ID" value="QDV32515.1"/>
    <property type="molecule type" value="Genomic_DNA"/>
</dbReference>
<proteinExistence type="predicted"/>
<evidence type="ECO:0000313" key="1">
    <source>
        <dbReference type="EMBL" id="QDV32515.1"/>
    </source>
</evidence>
<reference evidence="1 2" key="1">
    <citation type="submission" date="2019-02" db="EMBL/GenBank/DDBJ databases">
        <title>Deep-cultivation of Planctomycetes and their phenomic and genomic characterization uncovers novel biology.</title>
        <authorList>
            <person name="Wiegand S."/>
            <person name="Jogler M."/>
            <person name="Boedeker C."/>
            <person name="Pinto D."/>
            <person name="Vollmers J."/>
            <person name="Rivas-Marin E."/>
            <person name="Kohn T."/>
            <person name="Peeters S.H."/>
            <person name="Heuer A."/>
            <person name="Rast P."/>
            <person name="Oberbeckmann S."/>
            <person name="Bunk B."/>
            <person name="Jeske O."/>
            <person name="Meyerdierks A."/>
            <person name="Storesund J.E."/>
            <person name="Kallscheuer N."/>
            <person name="Luecker S."/>
            <person name="Lage O.M."/>
            <person name="Pohl T."/>
            <person name="Merkel B.J."/>
            <person name="Hornburger P."/>
            <person name="Mueller R.-W."/>
            <person name="Bruemmer F."/>
            <person name="Labrenz M."/>
            <person name="Spormann A.M."/>
            <person name="Op den Camp H."/>
            <person name="Overmann J."/>
            <person name="Amann R."/>
            <person name="Jetten M.S.M."/>
            <person name="Mascher T."/>
            <person name="Medema M.H."/>
            <person name="Devos D.P."/>
            <person name="Kaster A.-K."/>
            <person name="Ovreas L."/>
            <person name="Rohde M."/>
            <person name="Galperin M.Y."/>
            <person name="Jogler C."/>
        </authorList>
    </citation>
    <scope>NUCLEOTIDE SEQUENCE [LARGE SCALE GENOMIC DNA]</scope>
    <source>
        <strain evidence="1 2">ElP</strain>
    </source>
</reference>
<dbReference type="KEGG" id="tpla:ElP_03480"/>
<dbReference type="AlphaFoldDB" id="A0A518GV99"/>
<dbReference type="InterPro" id="IPR025132">
    <property type="entry name" value="DUF4058"/>
</dbReference>
<sequence>MKSPFPGMDPYLEQFWTDVHVSLTAYTRDALQRRLPRDLRARVEERLYIEDPSGFDRRVAPDIAIIEEARRSTTAPVVAGQSGLAVAEPVLIHLHEMERHLRSIQVVDLRSGGRLVTSIEFLSLSNKLPGPGRELHLRTQDELKDRGVNLVEIDLLRDGERGLLSRPEHIPARARTTYQICSWRASRRDRYEVFRVPLRDRLPIIPIPLRDGDADVPLDLQELIDLAYENGRYGRIDYKAEAAPPLSREDAAWADGLLRGRGTRSLG</sequence>
<gene>
    <name evidence="1" type="ORF">ElP_03480</name>
</gene>
<dbReference type="Proteomes" id="UP000317835">
    <property type="component" value="Chromosome"/>
</dbReference>
<accession>A0A518GV99</accession>
<keyword evidence="2" id="KW-1185">Reference proteome</keyword>
<organism evidence="1 2">
    <name type="scientific">Tautonia plasticadhaerens</name>
    <dbReference type="NCBI Taxonomy" id="2527974"/>
    <lineage>
        <taxon>Bacteria</taxon>
        <taxon>Pseudomonadati</taxon>
        <taxon>Planctomycetota</taxon>
        <taxon>Planctomycetia</taxon>
        <taxon>Isosphaerales</taxon>
        <taxon>Isosphaeraceae</taxon>
        <taxon>Tautonia</taxon>
    </lineage>
</organism>
<protein>
    <recommendedName>
        <fullName evidence="3">DUF4058 domain-containing protein</fullName>
    </recommendedName>
</protein>
<evidence type="ECO:0000313" key="2">
    <source>
        <dbReference type="Proteomes" id="UP000317835"/>
    </source>
</evidence>
<evidence type="ECO:0008006" key="3">
    <source>
        <dbReference type="Google" id="ProtNLM"/>
    </source>
</evidence>
<dbReference type="OrthoDB" id="272536at2"/>
<name>A0A518GV99_9BACT</name>
<dbReference type="RefSeq" id="WP_145266663.1">
    <property type="nucleotide sequence ID" value="NZ_CP036426.1"/>
</dbReference>